<dbReference type="RefSeq" id="WP_260277166.1">
    <property type="nucleotide sequence ID" value="NZ_JANAVZ010000005.1"/>
</dbReference>
<gene>
    <name evidence="2" type="ORF">MU516_10420</name>
</gene>
<reference evidence="2 3" key="1">
    <citation type="submission" date="2022-04" db="EMBL/GenBank/DDBJ databases">
        <title>Paracoccus sp. YLB-12 draft genome sequence.</title>
        <authorList>
            <person name="Yu L."/>
        </authorList>
    </citation>
    <scope>NUCLEOTIDE SEQUENCE [LARGE SCALE GENOMIC DNA]</scope>
    <source>
        <strain evidence="2 3">YLB-12</strain>
    </source>
</reference>
<feature type="region of interest" description="Disordered" evidence="1">
    <location>
        <begin position="1"/>
        <end position="60"/>
    </location>
</feature>
<evidence type="ECO:0000313" key="3">
    <source>
        <dbReference type="Proteomes" id="UP001320702"/>
    </source>
</evidence>
<dbReference type="Proteomes" id="UP001320702">
    <property type="component" value="Unassembled WGS sequence"/>
</dbReference>
<evidence type="ECO:0000313" key="2">
    <source>
        <dbReference type="EMBL" id="MCT4333279.1"/>
    </source>
</evidence>
<proteinExistence type="predicted"/>
<sequence length="60" mass="6911">MGRNDQKPEYTNAENEQPLAKRIASLQERAKPRSSEQTLTSAELKAFMDDQWGEGKDEER</sequence>
<organism evidence="2 3">
    <name type="scientific">Paracoccus maritimus</name>
    <dbReference type="NCBI Taxonomy" id="2933292"/>
    <lineage>
        <taxon>Bacteria</taxon>
        <taxon>Pseudomonadati</taxon>
        <taxon>Pseudomonadota</taxon>
        <taxon>Alphaproteobacteria</taxon>
        <taxon>Rhodobacterales</taxon>
        <taxon>Paracoccaceae</taxon>
        <taxon>Paracoccus</taxon>
    </lineage>
</organism>
<name>A0ABT2K9T5_9RHOB</name>
<evidence type="ECO:0000256" key="1">
    <source>
        <dbReference type="SAM" id="MobiDB-lite"/>
    </source>
</evidence>
<comment type="caution">
    <text evidence="2">The sequence shown here is derived from an EMBL/GenBank/DDBJ whole genome shotgun (WGS) entry which is preliminary data.</text>
</comment>
<dbReference type="EMBL" id="JANAVZ010000005">
    <property type="protein sequence ID" value="MCT4333279.1"/>
    <property type="molecule type" value="Genomic_DNA"/>
</dbReference>
<accession>A0ABT2K9T5</accession>
<protein>
    <submittedName>
        <fullName evidence="2">Uncharacterized protein</fullName>
    </submittedName>
</protein>
<keyword evidence="3" id="KW-1185">Reference proteome</keyword>